<evidence type="ECO:0000313" key="1">
    <source>
        <dbReference type="EMBL" id="ADY38072.1"/>
    </source>
</evidence>
<dbReference type="AlphaFoldDB" id="F0R888"/>
<evidence type="ECO:0000313" key="2">
    <source>
        <dbReference type="Proteomes" id="UP000007486"/>
    </source>
</evidence>
<organism evidence="1 2">
    <name type="scientific">Phocaeicola salanitronis (strain DSM 18170 / JCM 13657 / CCUG 60908 / BL78)</name>
    <name type="common">Bacteroides salanitronis</name>
    <dbReference type="NCBI Taxonomy" id="667015"/>
    <lineage>
        <taxon>Bacteria</taxon>
        <taxon>Pseudomonadati</taxon>
        <taxon>Bacteroidota</taxon>
        <taxon>Bacteroidia</taxon>
        <taxon>Bacteroidales</taxon>
        <taxon>Bacteroidaceae</taxon>
        <taxon>Phocaeicola</taxon>
    </lineage>
</organism>
<dbReference type="EMBL" id="CP002530">
    <property type="protein sequence ID" value="ADY38072.1"/>
    <property type="molecule type" value="Genomic_DNA"/>
</dbReference>
<accession>F0R888</accession>
<dbReference type="HOGENOM" id="CLU_2894716_0_0_10"/>
<protein>
    <submittedName>
        <fullName evidence="1">Uncharacterized protein</fullName>
    </submittedName>
</protein>
<keyword evidence="2" id="KW-1185">Reference proteome</keyword>
<gene>
    <name evidence="1" type="ordered locus">Bacsa_3549</name>
</gene>
<name>F0R888_PHOSB</name>
<dbReference type="KEGG" id="bsa:Bacsa_3549"/>
<dbReference type="Proteomes" id="UP000007486">
    <property type="component" value="Chromosome"/>
</dbReference>
<sequence>MQLYATSETNNFMRISRPLPATSHLSSPISFLISGYRVSAIRTYIKKKGDSAFKRNRLLTNV</sequence>
<reference evidence="1 2" key="1">
    <citation type="journal article" date="2011" name="Stand. Genomic Sci.">
        <title>Complete genome sequence of Bacteroides salanitronis type strain (BL78).</title>
        <authorList>
            <person name="Gronow S."/>
            <person name="Held B."/>
            <person name="Lucas S."/>
            <person name="Lapidus A."/>
            <person name="Del Rio T.G."/>
            <person name="Nolan M."/>
            <person name="Tice H."/>
            <person name="Deshpande S."/>
            <person name="Cheng J.F."/>
            <person name="Pitluck S."/>
            <person name="Liolios K."/>
            <person name="Pagani I."/>
            <person name="Ivanova N."/>
            <person name="Mavromatis K."/>
            <person name="Pati A."/>
            <person name="Tapia R."/>
            <person name="Han C."/>
            <person name="Goodwin L."/>
            <person name="Chen A."/>
            <person name="Palaniappan K."/>
            <person name="Land M."/>
            <person name="Hauser L."/>
            <person name="Chang Y.J."/>
            <person name="Jeffries C.D."/>
            <person name="Brambilla E.M."/>
            <person name="Rohde M."/>
            <person name="Goker M."/>
            <person name="Detter J.C."/>
            <person name="Woyke T."/>
            <person name="Bristow J."/>
            <person name="Markowitz V."/>
            <person name="Hugenholtz P."/>
            <person name="Kyrpides N.C."/>
            <person name="Klenk H.P."/>
            <person name="Eisen J.A."/>
        </authorList>
    </citation>
    <scope>NUCLEOTIDE SEQUENCE [LARGE SCALE GENOMIC DNA]</scope>
    <source>
        <strain evidence="1 2">DSM 18170</strain>
    </source>
</reference>
<proteinExistence type="predicted"/>